<protein>
    <submittedName>
        <fullName evidence="1">Phage tail terminator-like protein</fullName>
    </submittedName>
</protein>
<dbReference type="Pfam" id="PF13554">
    <property type="entry name" value="Phage_tail_terminator_5"/>
    <property type="match status" value="1"/>
</dbReference>
<comment type="caution">
    <text evidence="1">The sequence shown here is derived from an EMBL/GenBank/DDBJ whole genome shotgun (WGS) entry which is preliminary data.</text>
</comment>
<sequence>MPSIETNIWMAIKARIQSLTLSPALPVVWPKGSAPTSGKYLTVHWMPNVTQRRAVSSNGAHRRPGILQLTIFSPLSLNQAPEVDTELAGQIAEHFPTDHRMTFGGVSVRVQRAPSISQAYRSDAYWITPVSVFVETLA</sequence>
<dbReference type="Proteomes" id="UP001595377">
    <property type="component" value="Unassembled WGS sequence"/>
</dbReference>
<evidence type="ECO:0000313" key="1">
    <source>
        <dbReference type="EMBL" id="MFC3072349.1"/>
    </source>
</evidence>
<dbReference type="InterPro" id="IPR025395">
    <property type="entry name" value="Phage_tail_terminator-like"/>
</dbReference>
<reference evidence="2" key="1">
    <citation type="journal article" date="2019" name="Int. J. Syst. Evol. Microbiol.">
        <title>The Global Catalogue of Microorganisms (GCM) 10K type strain sequencing project: providing services to taxonomists for standard genome sequencing and annotation.</title>
        <authorList>
            <consortium name="The Broad Institute Genomics Platform"/>
            <consortium name="The Broad Institute Genome Sequencing Center for Infectious Disease"/>
            <person name="Wu L."/>
            <person name="Ma J."/>
        </authorList>
    </citation>
    <scope>NUCLEOTIDE SEQUENCE [LARGE SCALE GENOMIC DNA]</scope>
    <source>
        <strain evidence="2">KCTC 52677</strain>
    </source>
</reference>
<dbReference type="EMBL" id="JBHRSP010000006">
    <property type="protein sequence ID" value="MFC3072349.1"/>
    <property type="molecule type" value="Genomic_DNA"/>
</dbReference>
<accession>A0ABV7DCZ2</accession>
<organism evidence="1 2">
    <name type="scientific">Shinella pollutisoli</name>
    <dbReference type="NCBI Taxonomy" id="2250594"/>
    <lineage>
        <taxon>Bacteria</taxon>
        <taxon>Pseudomonadati</taxon>
        <taxon>Pseudomonadota</taxon>
        <taxon>Alphaproteobacteria</taxon>
        <taxon>Hyphomicrobiales</taxon>
        <taxon>Rhizobiaceae</taxon>
        <taxon>Shinella</taxon>
    </lineage>
</organism>
<proteinExistence type="predicted"/>
<name>A0ABV7DCZ2_9HYPH</name>
<keyword evidence="2" id="KW-1185">Reference proteome</keyword>
<gene>
    <name evidence="1" type="ORF">ACFOHH_04440</name>
</gene>
<evidence type="ECO:0000313" key="2">
    <source>
        <dbReference type="Proteomes" id="UP001595377"/>
    </source>
</evidence>
<dbReference type="Gene3D" id="3.30.2000.20">
    <property type="match status" value="1"/>
</dbReference>